<feature type="compositionally biased region" description="Basic and acidic residues" evidence="1">
    <location>
        <begin position="674"/>
        <end position="685"/>
    </location>
</feature>
<feature type="region of interest" description="Disordered" evidence="1">
    <location>
        <begin position="658"/>
        <end position="706"/>
    </location>
</feature>
<dbReference type="AlphaFoldDB" id="A0A8S1H7S2"/>
<keyword evidence="3" id="KW-1185">Reference proteome</keyword>
<accession>A0A8S1H7S2</accession>
<feature type="compositionally biased region" description="Polar residues" evidence="1">
    <location>
        <begin position="144"/>
        <end position="168"/>
    </location>
</feature>
<dbReference type="Proteomes" id="UP000835052">
    <property type="component" value="Unassembled WGS sequence"/>
</dbReference>
<comment type="caution">
    <text evidence="2">The sequence shown here is derived from an EMBL/GenBank/DDBJ whole genome shotgun (WGS) entry which is preliminary data.</text>
</comment>
<protein>
    <submittedName>
        <fullName evidence="2">Uncharacterized protein</fullName>
    </submittedName>
</protein>
<evidence type="ECO:0000256" key="1">
    <source>
        <dbReference type="SAM" id="MobiDB-lite"/>
    </source>
</evidence>
<proteinExistence type="predicted"/>
<evidence type="ECO:0000313" key="2">
    <source>
        <dbReference type="EMBL" id="CAD6190618.1"/>
    </source>
</evidence>
<sequence length="935" mass="106111">MPLRSTIDSESPEEWLERRAREAGRPLNRRPPEPRRRAPSPIREEETTLTRLAETVAMMKRDQKTVPSTLSSLLVNSNVSSAAATGKETHNEGNALNRVESYINVMQSLIPPDQSSAAMHPLKDEGKITGSGKRSHYEAALSTVPMSLTPVSSSEETSRPGTETSTVLSLSKKEEKEIRKRELQRQREMKRQAKRAKKEESREKISNNSENQVKLDAVAVKRTRKNVKTSKSKMKDFKLRKEGFPSAFVAYSRGEKIAIIERPCLGKWKKPVNNNIKIIKLKRFFHHNVKIYLRKKSVMSLQDRVRLANRIIINLLGNRPRFYSLNLKKVFFSSEGFGGVYANVVLAKVLQSKSKVMRFARRMTQIKHLKPQNHADLGPPFQINIQGHIQRIYNKPEPKPRLVDCSEMVETNEAGKSESQISLIDILSRVLKQPAVQEVENRFSTTIKIPAEVMQKHMARKNTLNMILNAYGPYESGASGSLASQFMNTLSGASGITSQVAYEAEKGVEQTAQFPATGPPGVMGNISACFFADSERTPTSNGVSSQTTSAASQKYMMANLLKPEGTAVGQLFDPQSQQGEKSIEIPVKEVLQNLLMKDELGRPVFPRSEREKEQETMNKILGILQNYGAANEKDKRPEEFLQPNGGEQHAWTNNQLKEQSQQELRLKQGPQKKQPQEKKPKDAPRRRYQKRQKKEETQGVQPNLEAQRENFNMLWQMQMQMQEQQIRRQQMPVQPLGQFVQPVTPPVPNYTPKIMITPSHLLSAQKERLARLQNIQAFQMQSQTQTPPMFLGLPFATDQSNTIAYPFQNQNHSNNWNVQNPLNAYSPEVVRLFQELTGTTFVPPVFPNVAPMPPTPPQPQRFIPHNDLIANRMHTVPSPVLLVQPYEEHQITVREQIRNPAPNIENQAQFGFPPSSSGLNFFNCWFLLFILFNPN</sequence>
<evidence type="ECO:0000313" key="3">
    <source>
        <dbReference type="Proteomes" id="UP000835052"/>
    </source>
</evidence>
<feature type="region of interest" description="Disordered" evidence="1">
    <location>
        <begin position="114"/>
        <end position="210"/>
    </location>
</feature>
<feature type="compositionally biased region" description="Basic and acidic residues" evidence="1">
    <location>
        <begin position="171"/>
        <end position="205"/>
    </location>
</feature>
<name>A0A8S1H7S2_9PELO</name>
<feature type="compositionally biased region" description="Basic and acidic residues" evidence="1">
    <location>
        <begin position="15"/>
        <end position="46"/>
    </location>
</feature>
<reference evidence="2" key="1">
    <citation type="submission" date="2020-10" db="EMBL/GenBank/DDBJ databases">
        <authorList>
            <person name="Kikuchi T."/>
        </authorList>
    </citation>
    <scope>NUCLEOTIDE SEQUENCE</scope>
    <source>
        <strain evidence="2">NKZ352</strain>
    </source>
</reference>
<dbReference type="EMBL" id="CAJGYM010000016">
    <property type="protein sequence ID" value="CAD6190618.1"/>
    <property type="molecule type" value="Genomic_DNA"/>
</dbReference>
<gene>
    <name evidence="2" type="ORF">CAUJ_LOCUS6537</name>
</gene>
<feature type="region of interest" description="Disordered" evidence="1">
    <location>
        <begin position="1"/>
        <end position="46"/>
    </location>
</feature>
<organism evidence="2 3">
    <name type="scientific">Caenorhabditis auriculariae</name>
    <dbReference type="NCBI Taxonomy" id="2777116"/>
    <lineage>
        <taxon>Eukaryota</taxon>
        <taxon>Metazoa</taxon>
        <taxon>Ecdysozoa</taxon>
        <taxon>Nematoda</taxon>
        <taxon>Chromadorea</taxon>
        <taxon>Rhabditida</taxon>
        <taxon>Rhabditina</taxon>
        <taxon>Rhabditomorpha</taxon>
        <taxon>Rhabditoidea</taxon>
        <taxon>Rhabditidae</taxon>
        <taxon>Peloderinae</taxon>
        <taxon>Caenorhabditis</taxon>
    </lineage>
</organism>